<dbReference type="GeneID" id="36406220"/>
<protein>
    <submittedName>
        <fullName evidence="1">Uncharacterized protein</fullName>
    </submittedName>
</protein>
<accession>A0A0P1AIY4</accession>
<dbReference type="AlphaFoldDB" id="A0A0P1AIY4"/>
<organism evidence="1 2">
    <name type="scientific">Plasmopara halstedii</name>
    <name type="common">Downy mildew of sunflower</name>
    <dbReference type="NCBI Taxonomy" id="4781"/>
    <lineage>
        <taxon>Eukaryota</taxon>
        <taxon>Sar</taxon>
        <taxon>Stramenopiles</taxon>
        <taxon>Oomycota</taxon>
        <taxon>Peronosporomycetes</taxon>
        <taxon>Peronosporales</taxon>
        <taxon>Peronosporaceae</taxon>
        <taxon>Plasmopara</taxon>
    </lineage>
</organism>
<keyword evidence="2" id="KW-1185">Reference proteome</keyword>
<reference evidence="2" key="1">
    <citation type="submission" date="2014-09" db="EMBL/GenBank/DDBJ databases">
        <authorList>
            <person name="Sharma Rahul"/>
            <person name="Thines Marco"/>
        </authorList>
    </citation>
    <scope>NUCLEOTIDE SEQUENCE [LARGE SCALE GENOMIC DNA]</scope>
</reference>
<dbReference type="Proteomes" id="UP000054928">
    <property type="component" value="Unassembled WGS sequence"/>
</dbReference>
<proteinExistence type="predicted"/>
<dbReference type="RefSeq" id="XP_024577361.1">
    <property type="nucleotide sequence ID" value="XM_024726712.1"/>
</dbReference>
<dbReference type="EMBL" id="CCYD01000524">
    <property type="protein sequence ID" value="CEG40992.1"/>
    <property type="molecule type" value="Genomic_DNA"/>
</dbReference>
<name>A0A0P1AIY4_PLAHL</name>
<sequence length="80" mass="8929">MCIYETVQNLLSFFAIEAQSIKLCSTLQKCLFYKDTAHPNTYSQRSLLAKQSLARGCFALSEAWTTLSPSRPEVPPSSLP</sequence>
<evidence type="ECO:0000313" key="2">
    <source>
        <dbReference type="Proteomes" id="UP000054928"/>
    </source>
</evidence>
<evidence type="ECO:0000313" key="1">
    <source>
        <dbReference type="EMBL" id="CEG40992.1"/>
    </source>
</evidence>